<keyword evidence="3" id="KW-1003">Cell membrane</keyword>
<accession>A0A382CZH4</accession>
<keyword evidence="8" id="KW-0133">Cell shape</keyword>
<dbReference type="GO" id="GO:0006508">
    <property type="term" value="P:proteolysis"/>
    <property type="evidence" value="ECO:0007669"/>
    <property type="project" value="UniProtKB-KW"/>
</dbReference>
<gene>
    <name evidence="15" type="ORF">METZ01_LOCUS183581</name>
</gene>
<sequence>MLQSSDYILRSESNRLRPLPVEVPRGTVFDRHGRVVVDNVPGYVVYILRGSREATRQSLEELRPHLGISDERIEILMERVRRHEPLVVDYDADFSAVSVLEEQREKFPGVFIETRPKRRYISGEAMSHVLGYVTEITAEELASDRFADYEQGILVGKVGIERQYEERLQGRRGTRYLEVDARGRIVGPLAGNEEDSGEPGENIHLTLDLELMEWIHHIFPDSLPGAVVALDPDDGGVLALYSAPTFDPNAFVEGMSDEEWKSLQSDPQMPLLNRTVMGLYPPASTWKLATAGIALDLGVVGPHEEMPIPCTGGMEYGGVYRGCWLSEGHGFLDLAGAIAHSCNVYFYQLGLRIGLDPILEAGTRIGFSEQCGIDLPQESRGIFPSERDFWDRRFGYQPMEGEVLSLAIGQGPNSQTPLKMAQFYLALARDGSAPAPHIIENLNPEDEWRLNLSQESLEQLRVGLRAVTAPGGTAQYWASLEHWEVLGKSGSGQNAQDLERSHAWFAGMA</sequence>
<dbReference type="GO" id="GO:0071972">
    <property type="term" value="F:peptidoglycan L,D-transpeptidase activity"/>
    <property type="evidence" value="ECO:0007669"/>
    <property type="project" value="TreeGrafter"/>
</dbReference>
<dbReference type="SUPFAM" id="SSF56601">
    <property type="entry name" value="beta-lactamase/transpeptidase-like"/>
    <property type="match status" value="1"/>
</dbReference>
<dbReference type="Gene3D" id="3.90.1310.10">
    <property type="entry name" value="Penicillin-binding protein 2a (Domain 2)"/>
    <property type="match status" value="1"/>
</dbReference>
<feature type="non-terminal residue" evidence="15">
    <location>
        <position position="509"/>
    </location>
</feature>
<evidence type="ECO:0000256" key="12">
    <source>
        <dbReference type="ARBA" id="ARBA00023316"/>
    </source>
</evidence>
<dbReference type="PANTHER" id="PTHR30627:SF2">
    <property type="entry name" value="PEPTIDOGLYCAN D,D-TRANSPEPTIDASE MRDA"/>
    <property type="match status" value="1"/>
</dbReference>
<feature type="domain" description="Penicillin-binding protein transpeptidase" evidence="13">
    <location>
        <begin position="225"/>
        <end position="509"/>
    </location>
</feature>
<protein>
    <recommendedName>
        <fullName evidence="16">Penicillin-binding protein 2</fullName>
    </recommendedName>
</protein>
<evidence type="ECO:0000256" key="7">
    <source>
        <dbReference type="ARBA" id="ARBA00022801"/>
    </source>
</evidence>
<feature type="domain" description="Penicillin-binding protein dimerisation" evidence="14">
    <location>
        <begin position="21"/>
        <end position="186"/>
    </location>
</feature>
<organism evidence="15">
    <name type="scientific">marine metagenome</name>
    <dbReference type="NCBI Taxonomy" id="408172"/>
    <lineage>
        <taxon>unclassified sequences</taxon>
        <taxon>metagenomes</taxon>
        <taxon>ecological metagenomes</taxon>
    </lineage>
</organism>
<dbReference type="InterPro" id="IPR012338">
    <property type="entry name" value="Beta-lactam/transpept-like"/>
</dbReference>
<name>A0A382CZH4_9ZZZZ</name>
<dbReference type="GO" id="GO:0071555">
    <property type="term" value="P:cell wall organization"/>
    <property type="evidence" value="ECO:0007669"/>
    <property type="project" value="UniProtKB-KW"/>
</dbReference>
<dbReference type="SUPFAM" id="SSF56519">
    <property type="entry name" value="Penicillin binding protein dimerisation domain"/>
    <property type="match status" value="1"/>
</dbReference>
<keyword evidence="6" id="KW-0812">Transmembrane</keyword>
<keyword evidence="12" id="KW-0961">Cell wall biogenesis/degradation</keyword>
<evidence type="ECO:0000256" key="9">
    <source>
        <dbReference type="ARBA" id="ARBA00022984"/>
    </source>
</evidence>
<evidence type="ECO:0000259" key="13">
    <source>
        <dbReference type="Pfam" id="PF00905"/>
    </source>
</evidence>
<dbReference type="InterPro" id="IPR036138">
    <property type="entry name" value="PBP_dimer_sf"/>
</dbReference>
<dbReference type="GO" id="GO:0005886">
    <property type="term" value="C:plasma membrane"/>
    <property type="evidence" value="ECO:0007669"/>
    <property type="project" value="UniProtKB-SubCell"/>
</dbReference>
<dbReference type="GO" id="GO:0009252">
    <property type="term" value="P:peptidoglycan biosynthetic process"/>
    <property type="evidence" value="ECO:0007669"/>
    <property type="project" value="UniProtKB-KW"/>
</dbReference>
<comment type="subcellular location">
    <subcellularLocation>
        <location evidence="2">Cell membrane</location>
    </subcellularLocation>
    <subcellularLocation>
        <location evidence="1">Membrane</location>
        <topology evidence="1">Single-pass membrane protein</topology>
    </subcellularLocation>
</comment>
<evidence type="ECO:0000256" key="3">
    <source>
        <dbReference type="ARBA" id="ARBA00022475"/>
    </source>
</evidence>
<evidence type="ECO:0000256" key="1">
    <source>
        <dbReference type="ARBA" id="ARBA00004167"/>
    </source>
</evidence>
<reference evidence="15" key="1">
    <citation type="submission" date="2018-05" db="EMBL/GenBank/DDBJ databases">
        <authorList>
            <person name="Lanie J.A."/>
            <person name="Ng W.-L."/>
            <person name="Kazmierczak K.M."/>
            <person name="Andrzejewski T.M."/>
            <person name="Davidsen T.M."/>
            <person name="Wayne K.J."/>
            <person name="Tettelin H."/>
            <person name="Glass J.I."/>
            <person name="Rusch D."/>
            <person name="Podicherti R."/>
            <person name="Tsui H.-C.T."/>
            <person name="Winkler M.E."/>
        </authorList>
    </citation>
    <scope>NUCLEOTIDE SEQUENCE</scope>
</reference>
<keyword evidence="4" id="KW-0997">Cell inner membrane</keyword>
<evidence type="ECO:0000313" key="15">
    <source>
        <dbReference type="EMBL" id="SVB30727.1"/>
    </source>
</evidence>
<dbReference type="InterPro" id="IPR050515">
    <property type="entry name" value="Beta-lactam/transpept"/>
</dbReference>
<evidence type="ECO:0008006" key="16">
    <source>
        <dbReference type="Google" id="ProtNLM"/>
    </source>
</evidence>
<dbReference type="GO" id="GO:0008360">
    <property type="term" value="P:regulation of cell shape"/>
    <property type="evidence" value="ECO:0007669"/>
    <property type="project" value="UniProtKB-KW"/>
</dbReference>
<dbReference type="GO" id="GO:0009002">
    <property type="term" value="F:serine-type D-Ala-D-Ala carboxypeptidase activity"/>
    <property type="evidence" value="ECO:0007669"/>
    <property type="project" value="InterPro"/>
</dbReference>
<dbReference type="InterPro" id="IPR017790">
    <property type="entry name" value="Penicillin-binding_protein_2"/>
</dbReference>
<dbReference type="PANTHER" id="PTHR30627">
    <property type="entry name" value="PEPTIDOGLYCAN D,D-TRANSPEPTIDASE"/>
    <property type="match status" value="1"/>
</dbReference>
<dbReference type="AlphaFoldDB" id="A0A382CZH4"/>
<proteinExistence type="predicted"/>
<evidence type="ECO:0000256" key="8">
    <source>
        <dbReference type="ARBA" id="ARBA00022960"/>
    </source>
</evidence>
<dbReference type="GO" id="GO:0008658">
    <property type="term" value="F:penicillin binding"/>
    <property type="evidence" value="ECO:0007669"/>
    <property type="project" value="InterPro"/>
</dbReference>
<keyword evidence="5" id="KW-0645">Protease</keyword>
<dbReference type="EMBL" id="UINC01036563">
    <property type="protein sequence ID" value="SVB30727.1"/>
    <property type="molecule type" value="Genomic_DNA"/>
</dbReference>
<evidence type="ECO:0000256" key="5">
    <source>
        <dbReference type="ARBA" id="ARBA00022670"/>
    </source>
</evidence>
<dbReference type="Gene3D" id="3.40.710.10">
    <property type="entry name" value="DD-peptidase/beta-lactamase superfamily"/>
    <property type="match status" value="1"/>
</dbReference>
<dbReference type="Gene3D" id="3.30.1390.30">
    <property type="entry name" value="Penicillin-binding protein 2a, domain 3"/>
    <property type="match status" value="1"/>
</dbReference>
<evidence type="ECO:0000256" key="10">
    <source>
        <dbReference type="ARBA" id="ARBA00022989"/>
    </source>
</evidence>
<keyword evidence="9" id="KW-0573">Peptidoglycan synthesis</keyword>
<evidence type="ECO:0000256" key="11">
    <source>
        <dbReference type="ARBA" id="ARBA00023136"/>
    </source>
</evidence>
<keyword evidence="11" id="KW-0472">Membrane</keyword>
<evidence type="ECO:0000256" key="6">
    <source>
        <dbReference type="ARBA" id="ARBA00022692"/>
    </source>
</evidence>
<keyword evidence="7" id="KW-0378">Hydrolase</keyword>
<keyword evidence="10" id="KW-1133">Transmembrane helix</keyword>
<evidence type="ECO:0000256" key="2">
    <source>
        <dbReference type="ARBA" id="ARBA00004236"/>
    </source>
</evidence>
<evidence type="ECO:0000256" key="4">
    <source>
        <dbReference type="ARBA" id="ARBA00022519"/>
    </source>
</evidence>
<dbReference type="Pfam" id="PF03717">
    <property type="entry name" value="PBP_dimer"/>
    <property type="match status" value="1"/>
</dbReference>
<evidence type="ECO:0000259" key="14">
    <source>
        <dbReference type="Pfam" id="PF03717"/>
    </source>
</evidence>
<dbReference type="Pfam" id="PF00905">
    <property type="entry name" value="Transpeptidase"/>
    <property type="match status" value="1"/>
</dbReference>
<dbReference type="NCBIfam" id="TIGR03423">
    <property type="entry name" value="pbp2_mrdA"/>
    <property type="match status" value="1"/>
</dbReference>
<dbReference type="InterPro" id="IPR005311">
    <property type="entry name" value="PBP_dimer"/>
</dbReference>
<dbReference type="InterPro" id="IPR001460">
    <property type="entry name" value="PCN-bd_Tpept"/>
</dbReference>